<evidence type="ECO:0000259" key="8">
    <source>
        <dbReference type="PROSITE" id="PS01031"/>
    </source>
</evidence>
<feature type="region of interest" description="Disordered" evidence="6">
    <location>
        <begin position="1"/>
        <end position="27"/>
    </location>
</feature>
<evidence type="ECO:0000256" key="7">
    <source>
        <dbReference type="SAM" id="Phobius"/>
    </source>
</evidence>
<organism evidence="9 10">
    <name type="scientific">Carpinus fangiana</name>
    <dbReference type="NCBI Taxonomy" id="176857"/>
    <lineage>
        <taxon>Eukaryota</taxon>
        <taxon>Viridiplantae</taxon>
        <taxon>Streptophyta</taxon>
        <taxon>Embryophyta</taxon>
        <taxon>Tracheophyta</taxon>
        <taxon>Spermatophyta</taxon>
        <taxon>Magnoliopsida</taxon>
        <taxon>eudicotyledons</taxon>
        <taxon>Gunneridae</taxon>
        <taxon>Pentapetalae</taxon>
        <taxon>rosids</taxon>
        <taxon>fabids</taxon>
        <taxon>Fagales</taxon>
        <taxon>Betulaceae</taxon>
        <taxon>Carpinus</taxon>
    </lineage>
</organism>
<evidence type="ECO:0000256" key="1">
    <source>
        <dbReference type="ARBA" id="ARBA00004162"/>
    </source>
</evidence>
<name>A0A660KQE4_9ROSI</name>
<keyword evidence="7" id="KW-0472">Membrane</keyword>
<dbReference type="Proteomes" id="UP000327013">
    <property type="component" value="Chromosome 4"/>
</dbReference>
<feature type="compositionally biased region" description="Basic and acidic residues" evidence="6">
    <location>
        <begin position="268"/>
        <end position="308"/>
    </location>
</feature>
<evidence type="ECO:0000256" key="3">
    <source>
        <dbReference type="ARBA" id="ARBA00022821"/>
    </source>
</evidence>
<dbReference type="GO" id="GO:0006952">
    <property type="term" value="P:defense response"/>
    <property type="evidence" value="ECO:0007669"/>
    <property type="project" value="UniProtKB-KW"/>
</dbReference>
<dbReference type="CDD" id="cd06464">
    <property type="entry name" value="ACD_sHsps-like"/>
    <property type="match status" value="1"/>
</dbReference>
<dbReference type="PROSITE" id="PS01031">
    <property type="entry name" value="SHSP"/>
    <property type="match status" value="1"/>
</dbReference>
<keyword evidence="7" id="KW-1133">Transmembrane helix</keyword>
<keyword evidence="2" id="KW-1003">Cell membrane</keyword>
<dbReference type="GO" id="GO:0034605">
    <property type="term" value="P:cellular response to heat"/>
    <property type="evidence" value="ECO:0007669"/>
    <property type="project" value="TreeGrafter"/>
</dbReference>
<feature type="compositionally biased region" description="Basic and acidic residues" evidence="6">
    <location>
        <begin position="202"/>
        <end position="212"/>
    </location>
</feature>
<dbReference type="PANTHER" id="PTHR43670">
    <property type="entry name" value="HEAT SHOCK PROTEIN 26"/>
    <property type="match status" value="1"/>
</dbReference>
<dbReference type="InterPro" id="IPR008978">
    <property type="entry name" value="HSP20-like_chaperone"/>
</dbReference>
<evidence type="ECO:0000256" key="5">
    <source>
        <dbReference type="RuleBase" id="RU003616"/>
    </source>
</evidence>
<feature type="transmembrane region" description="Helical" evidence="7">
    <location>
        <begin position="360"/>
        <end position="381"/>
    </location>
</feature>
<evidence type="ECO:0000256" key="6">
    <source>
        <dbReference type="SAM" id="MobiDB-lite"/>
    </source>
</evidence>
<dbReference type="OrthoDB" id="1431247at2759"/>
<evidence type="ECO:0000256" key="2">
    <source>
        <dbReference type="ARBA" id="ARBA00022475"/>
    </source>
</evidence>
<evidence type="ECO:0000313" key="9">
    <source>
        <dbReference type="EMBL" id="KAE8037910.1"/>
    </source>
</evidence>
<dbReference type="EMBL" id="CM017324">
    <property type="protein sequence ID" value="KAE8037910.1"/>
    <property type="molecule type" value="Genomic_DNA"/>
</dbReference>
<sequence length="391" mass="43252">MAMRQRSGGVTATLPRHEDFQPKSERKEEAAATVIVIHLPGFVKERIKIAFVQSPRILRVNGERPIQDNRWSRFNEAFPVPENCEVDKIDARFLQGILTITMPKNVISQLRPAGEAKTIQNPTSTPNSTADQPKPQEVAEEIPPPEPTSAKTAPQKAPSPPKLVAEPKLQKEIFPEYTSPLKPAVDPKTQKVQEQIPSTSGFEKRRDEKATTEPKSAGDIPSTSTSTSIEERQRVAWRSQEATTEPKAQKGQDATPPKAASTTTDTQKQMDIDQKSIEKKDKLVKENGKDKGTNEFERVVERNKAKGKEAVQKIAESVMAEKAFLKNIVEKKKGSAETGIRQKGKNLANKKLNEEEKQNLINVGAAVLVIVALGFGVYASYRYSSSGKPKK</sequence>
<dbReference type="PANTHER" id="PTHR43670:SF99">
    <property type="entry name" value="INACTIVE PROTEIN RESTRICTED TEV MOVEMENT 2-LIKE"/>
    <property type="match status" value="1"/>
</dbReference>
<feature type="domain" description="SHSP" evidence="8">
    <location>
        <begin position="15"/>
        <end position="122"/>
    </location>
</feature>
<keyword evidence="7" id="KW-0812">Transmembrane</keyword>
<evidence type="ECO:0000256" key="4">
    <source>
        <dbReference type="PROSITE-ProRule" id="PRU00285"/>
    </source>
</evidence>
<evidence type="ECO:0000313" key="10">
    <source>
        <dbReference type="Proteomes" id="UP000327013"/>
    </source>
</evidence>
<feature type="compositionally biased region" description="Polar residues" evidence="6">
    <location>
        <begin position="118"/>
        <end position="131"/>
    </location>
</feature>
<dbReference type="AlphaFoldDB" id="A0A660KQE4"/>
<proteinExistence type="inferred from homology"/>
<keyword evidence="10" id="KW-1185">Reference proteome</keyword>
<accession>A0A660KQE4</accession>
<feature type="compositionally biased region" description="Basic and acidic residues" evidence="6">
    <location>
        <begin position="15"/>
        <end position="27"/>
    </location>
</feature>
<comment type="similarity">
    <text evidence="4 5">Belongs to the small heat shock protein (HSP20) family.</text>
</comment>
<dbReference type="Pfam" id="PF00011">
    <property type="entry name" value="HSP20"/>
    <property type="match status" value="1"/>
</dbReference>
<protein>
    <recommendedName>
        <fullName evidence="8">SHSP domain-containing protein</fullName>
    </recommendedName>
</protein>
<dbReference type="GO" id="GO:0005886">
    <property type="term" value="C:plasma membrane"/>
    <property type="evidence" value="ECO:0007669"/>
    <property type="project" value="UniProtKB-SubCell"/>
</dbReference>
<comment type="subcellular location">
    <subcellularLocation>
        <location evidence="1">Cell membrane</location>
        <topology evidence="1">Single-pass membrane protein</topology>
    </subcellularLocation>
</comment>
<dbReference type="Gene3D" id="2.60.40.790">
    <property type="match status" value="1"/>
</dbReference>
<gene>
    <name evidence="9" type="ORF">FH972_010462</name>
</gene>
<feature type="region of interest" description="Disordered" evidence="6">
    <location>
        <begin position="116"/>
        <end position="308"/>
    </location>
</feature>
<feature type="compositionally biased region" description="Polar residues" evidence="6">
    <location>
        <begin position="190"/>
        <end position="201"/>
    </location>
</feature>
<reference evidence="9 10" key="1">
    <citation type="submission" date="2019-06" db="EMBL/GenBank/DDBJ databases">
        <title>A chromosomal-level reference genome of Carpinus fangiana (Coryloideae, Betulaceae).</title>
        <authorList>
            <person name="Yang X."/>
            <person name="Wang Z."/>
            <person name="Zhang L."/>
            <person name="Hao G."/>
            <person name="Liu J."/>
            <person name="Yang Y."/>
        </authorList>
    </citation>
    <scope>NUCLEOTIDE SEQUENCE [LARGE SCALE GENOMIC DNA]</scope>
    <source>
        <strain evidence="9">Cfa_2016G</strain>
        <tissue evidence="9">Leaf</tissue>
    </source>
</reference>
<dbReference type="SUPFAM" id="SSF49764">
    <property type="entry name" value="HSP20-like chaperones"/>
    <property type="match status" value="1"/>
</dbReference>
<dbReference type="InterPro" id="IPR002068">
    <property type="entry name" value="A-crystallin/Hsp20_dom"/>
</dbReference>
<keyword evidence="3" id="KW-0611">Plant defense</keyword>